<feature type="compositionally biased region" description="Acidic residues" evidence="1">
    <location>
        <begin position="553"/>
        <end position="572"/>
    </location>
</feature>
<feature type="compositionally biased region" description="Acidic residues" evidence="1">
    <location>
        <begin position="30"/>
        <end position="40"/>
    </location>
</feature>
<feature type="compositionally biased region" description="Basic and acidic residues" evidence="1">
    <location>
        <begin position="478"/>
        <end position="488"/>
    </location>
</feature>
<dbReference type="STRING" id="503106.A0A218Z5D5"/>
<evidence type="ECO:0000256" key="1">
    <source>
        <dbReference type="SAM" id="MobiDB-lite"/>
    </source>
</evidence>
<feature type="region of interest" description="Disordered" evidence="1">
    <location>
        <begin position="24"/>
        <end position="71"/>
    </location>
</feature>
<feature type="compositionally biased region" description="Low complexity" evidence="1">
    <location>
        <begin position="650"/>
        <end position="665"/>
    </location>
</feature>
<feature type="region of interest" description="Disordered" evidence="1">
    <location>
        <begin position="163"/>
        <end position="184"/>
    </location>
</feature>
<gene>
    <name evidence="2" type="ORF">B2J93_7319</name>
</gene>
<accession>A0A218Z5D5</accession>
<dbReference type="InParanoid" id="A0A218Z5D5"/>
<dbReference type="Proteomes" id="UP000242519">
    <property type="component" value="Unassembled WGS sequence"/>
</dbReference>
<organism evidence="2 3">
    <name type="scientific">Diplocarpon coronariae</name>
    <dbReference type="NCBI Taxonomy" id="2795749"/>
    <lineage>
        <taxon>Eukaryota</taxon>
        <taxon>Fungi</taxon>
        <taxon>Dikarya</taxon>
        <taxon>Ascomycota</taxon>
        <taxon>Pezizomycotina</taxon>
        <taxon>Leotiomycetes</taxon>
        <taxon>Helotiales</taxon>
        <taxon>Drepanopezizaceae</taxon>
        <taxon>Diplocarpon</taxon>
    </lineage>
</organism>
<proteinExistence type="predicted"/>
<feature type="region of interest" description="Disordered" evidence="1">
    <location>
        <begin position="733"/>
        <end position="766"/>
    </location>
</feature>
<reference evidence="2 3" key="1">
    <citation type="submission" date="2017-04" db="EMBL/GenBank/DDBJ databases">
        <title>Draft genome sequence of Marssonina coronaria NL1: causal agent of apple blotch.</title>
        <authorList>
            <person name="Cheng Q."/>
        </authorList>
    </citation>
    <scope>NUCLEOTIDE SEQUENCE [LARGE SCALE GENOMIC DNA]</scope>
    <source>
        <strain evidence="2 3">NL1</strain>
    </source>
</reference>
<feature type="compositionally biased region" description="Basic residues" evidence="1">
    <location>
        <begin position="734"/>
        <end position="750"/>
    </location>
</feature>
<feature type="compositionally biased region" description="Pro residues" evidence="1">
    <location>
        <begin position="619"/>
        <end position="633"/>
    </location>
</feature>
<feature type="compositionally biased region" description="Basic residues" evidence="1">
    <location>
        <begin position="635"/>
        <end position="645"/>
    </location>
</feature>
<feature type="region of interest" description="Disordered" evidence="1">
    <location>
        <begin position="239"/>
        <end position="303"/>
    </location>
</feature>
<feature type="region of interest" description="Disordered" evidence="1">
    <location>
        <begin position="367"/>
        <end position="510"/>
    </location>
</feature>
<dbReference type="InterPro" id="IPR018853">
    <property type="entry name" value="DUF2457"/>
</dbReference>
<protein>
    <submittedName>
        <fullName evidence="2">Uncharacterized protein</fullName>
    </submittedName>
</protein>
<keyword evidence="3" id="KW-1185">Reference proteome</keyword>
<comment type="caution">
    <text evidence="2">The sequence shown here is derived from an EMBL/GenBank/DDBJ whole genome shotgun (WGS) entry which is preliminary data.</text>
</comment>
<feature type="compositionally biased region" description="Acidic residues" evidence="1">
    <location>
        <begin position="372"/>
        <end position="441"/>
    </location>
</feature>
<feature type="compositionally biased region" description="Polar residues" evidence="1">
    <location>
        <begin position="106"/>
        <end position="116"/>
    </location>
</feature>
<feature type="region of interest" description="Disordered" evidence="1">
    <location>
        <begin position="106"/>
        <end position="133"/>
    </location>
</feature>
<dbReference type="OrthoDB" id="2011769at2759"/>
<feature type="compositionally biased region" description="Basic and acidic residues" evidence="1">
    <location>
        <begin position="751"/>
        <end position="766"/>
    </location>
</feature>
<feature type="compositionally biased region" description="Low complexity" evidence="1">
    <location>
        <begin position="261"/>
        <end position="277"/>
    </location>
</feature>
<evidence type="ECO:0000313" key="2">
    <source>
        <dbReference type="EMBL" id="OWP03301.1"/>
    </source>
</evidence>
<evidence type="ECO:0000313" key="3">
    <source>
        <dbReference type="Proteomes" id="UP000242519"/>
    </source>
</evidence>
<name>A0A218Z5D5_9HELO</name>
<sequence>MNGRLDQNHEMGLQDFFIWRSPSAASPAAADEDLPADVDEPPEKRVRRQQPHTDFRKSSVPPQSTRSESLLTQAFHVSPEAGAGAEGEASDLRITTDLTRRRSMLSNASMASTAELTSDGGLTSPARTNTPSPPFPTTIFANLAQYSLASKTAPMPAMTKIVGHTPRPEVRPVSPKDTPAAAGPKKRCISFVCDGKREAASQGARPAEEAAAAAAHKQKPVLAAPSGVEAPTRKSAITFACPGPEAKPVRDEATHATQVTSSAAAPRASSRSPSLPRKSPRPAGQPRSARRESTATLRRASHSPVAVRIKPRYIIADALSIHESEATRFHEFASEEVQEDDWIRKDAEVIRAKLTIHDTLKKENAIRQLGTEAEEEALADEEEIEEEEAEEANEESDDDEEREEDDADQESLDGSDDDASDGNESDNEAGFADSDDSDAEGEFSFWTPGRTGPGPGATAHLVYRPSAHRAASTSSIDSLRHMDPEAGARGHKRRPIKIRPGTPDLPDSTDFVCGTLDEDRPLEDAYVSCMEVRKNARHRLTPQDIDPSFPTSDPEDEEDENDVADAAQDSDEQFWLHGTFEESDDERPGRRRATTARRTSPGRSPRRLHSPPAKQRLHSPPPPKQRLRSPPPRKLFGHSPKRRRSPPPSHALSSPAASPTLARRPGAVAFAPLGSRPGLTHTKSLPRTPNAFCRQYRASRLVAANGNTTDGPDRNTAHVRGAIDIVKGLEEKRQRRKEKFHSKQCNRKSKTHAERRPQPGKGAERMRELGLLMAGKTGPHGANQYMLSA</sequence>
<dbReference type="Pfam" id="PF10446">
    <property type="entry name" value="DUF2457"/>
    <property type="match status" value="1"/>
</dbReference>
<feature type="compositionally biased region" description="Polar residues" evidence="1">
    <location>
        <begin position="60"/>
        <end position="71"/>
    </location>
</feature>
<dbReference type="EMBL" id="MZNU01000176">
    <property type="protein sequence ID" value="OWP03301.1"/>
    <property type="molecule type" value="Genomic_DNA"/>
</dbReference>
<dbReference type="AlphaFoldDB" id="A0A218Z5D5"/>
<feature type="region of interest" description="Disordered" evidence="1">
    <location>
        <begin position="535"/>
        <end position="690"/>
    </location>
</feature>